<proteinExistence type="predicted"/>
<evidence type="ECO:0000256" key="7">
    <source>
        <dbReference type="ARBA" id="ARBA00023157"/>
    </source>
</evidence>
<accession>A0A199UI20</accession>
<dbReference type="Proteomes" id="UP000092600">
    <property type="component" value="Unassembled WGS sequence"/>
</dbReference>
<comment type="catalytic activity">
    <reaction evidence="9">
        <text>L-threonyl-[protein] + ATP = O-phospho-L-threonyl-[protein] + ADP + H(+)</text>
        <dbReference type="Rhea" id="RHEA:46608"/>
        <dbReference type="Rhea" id="RHEA-COMP:11060"/>
        <dbReference type="Rhea" id="RHEA-COMP:11605"/>
        <dbReference type="ChEBI" id="CHEBI:15378"/>
        <dbReference type="ChEBI" id="CHEBI:30013"/>
        <dbReference type="ChEBI" id="CHEBI:30616"/>
        <dbReference type="ChEBI" id="CHEBI:61977"/>
        <dbReference type="ChEBI" id="CHEBI:456216"/>
        <dbReference type="EC" id="2.7.11.1"/>
    </reaction>
</comment>
<evidence type="ECO:0000256" key="1">
    <source>
        <dbReference type="ARBA" id="ARBA00004479"/>
    </source>
</evidence>
<dbReference type="AlphaFoldDB" id="A0A199UI20"/>
<evidence type="ECO:0000256" key="8">
    <source>
        <dbReference type="ARBA" id="ARBA00023170"/>
    </source>
</evidence>
<keyword evidence="5 12" id="KW-1133">Transmembrane helix</keyword>
<evidence type="ECO:0000256" key="4">
    <source>
        <dbReference type="ARBA" id="ARBA00022729"/>
    </source>
</evidence>
<keyword evidence="8" id="KW-0675">Receptor</keyword>
<comment type="caution">
    <text evidence="15">The sequence shown here is derived from an EMBL/GenBank/DDBJ whole genome shotgun (WGS) entry which is preliminary data.</text>
</comment>
<dbReference type="EC" id="2.7.11.1" evidence="2"/>
<keyword evidence="3 12" id="KW-0812">Transmembrane</keyword>
<dbReference type="GO" id="GO:0051707">
    <property type="term" value="P:response to other organism"/>
    <property type="evidence" value="ECO:0007669"/>
    <property type="project" value="UniProtKB-ARBA"/>
</dbReference>
<protein>
    <recommendedName>
        <fullName evidence="2">non-specific serine/threonine protein kinase</fullName>
        <ecNumber evidence="2">2.7.11.1</ecNumber>
    </recommendedName>
</protein>
<name>A0A199UI20_ANACO</name>
<evidence type="ECO:0000256" key="13">
    <source>
        <dbReference type="SAM" id="SignalP"/>
    </source>
</evidence>
<dbReference type="SMART" id="SM00108">
    <property type="entry name" value="B_lectin"/>
    <property type="match status" value="1"/>
</dbReference>
<evidence type="ECO:0000256" key="9">
    <source>
        <dbReference type="ARBA" id="ARBA00047899"/>
    </source>
</evidence>
<dbReference type="PANTHER" id="PTHR47974">
    <property type="entry name" value="OS07G0415500 PROTEIN"/>
    <property type="match status" value="1"/>
</dbReference>
<keyword evidence="6 12" id="KW-0472">Membrane</keyword>
<comment type="subcellular location">
    <subcellularLocation>
        <location evidence="1">Membrane</location>
        <topology evidence="1">Single-pass type I membrane protein</topology>
    </subcellularLocation>
</comment>
<feature type="signal peptide" evidence="13">
    <location>
        <begin position="1"/>
        <end position="26"/>
    </location>
</feature>
<feature type="compositionally biased region" description="Gly residues" evidence="11">
    <location>
        <begin position="417"/>
        <end position="426"/>
    </location>
</feature>
<dbReference type="STRING" id="4615.A0A199UI20"/>
<dbReference type="Pfam" id="PF00954">
    <property type="entry name" value="S_locus_glycop"/>
    <property type="match status" value="1"/>
</dbReference>
<dbReference type="InterPro" id="IPR001480">
    <property type="entry name" value="Bulb-type_lectin_dom"/>
</dbReference>
<sequence>MTSTKEAILGGVFMLSAAVVIGVGSGDSTVAQEMERGFAATHSPTDAPFQPILSDPSGTFYLGFLRVGSSLLDLAVIHLPSSFPVWRATPARPALWSSPVSLSFNGSLLLAHPQSGRLLWSSSSSSAVGGDRVVILASSDLQIRKDGSGDVAWQSFRFPADTVVQSQNFTSGMSLFSPGRRFTMHLGTNYFGLYFVGGATTMYWRHTALEAKAQVQPGGAPLYMRVDPDGFLGMYQNGSDPVDVIAFNTFSRNMTGQFRRLTLEDDANLHAYYWSGTGWVGEYTAIADACEIPTTCGAYSVCRPGAGAGAHQCTCLANGTDGCLATPTGDFCGSGGGGTEFTVLRRSRVDLGNKEVMSPRAAASVDECEGSCASNCSCWGAIYSNATNTCYQVDYPVQLLLQGDQWHVGYFKVRSNGRGGGGGSNGDEGSKEEEEEEEARRTRAKVALLVVGTLILVAAAGFGAYKVWGRRRAIAVDREGLAPGPYKDLGKASFKSIEIELASSSSSSSPPHS</sequence>
<gene>
    <name evidence="15" type="ORF">ACMD2_15712</name>
</gene>
<evidence type="ECO:0000313" key="15">
    <source>
        <dbReference type="EMBL" id="OAY64384.1"/>
    </source>
</evidence>
<keyword evidence="7" id="KW-1015">Disulfide bond</keyword>
<dbReference type="GO" id="GO:0004674">
    <property type="term" value="F:protein serine/threonine kinase activity"/>
    <property type="evidence" value="ECO:0007669"/>
    <property type="project" value="UniProtKB-EC"/>
</dbReference>
<evidence type="ECO:0000256" key="10">
    <source>
        <dbReference type="ARBA" id="ARBA00048679"/>
    </source>
</evidence>
<dbReference type="GO" id="GO:0048544">
    <property type="term" value="P:recognition of pollen"/>
    <property type="evidence" value="ECO:0007669"/>
    <property type="project" value="InterPro"/>
</dbReference>
<keyword evidence="4 13" id="KW-0732">Signal</keyword>
<organism evidence="15 16">
    <name type="scientific">Ananas comosus</name>
    <name type="common">Pineapple</name>
    <name type="synonym">Ananas ananas</name>
    <dbReference type="NCBI Taxonomy" id="4615"/>
    <lineage>
        <taxon>Eukaryota</taxon>
        <taxon>Viridiplantae</taxon>
        <taxon>Streptophyta</taxon>
        <taxon>Embryophyta</taxon>
        <taxon>Tracheophyta</taxon>
        <taxon>Spermatophyta</taxon>
        <taxon>Magnoliopsida</taxon>
        <taxon>Liliopsida</taxon>
        <taxon>Poales</taxon>
        <taxon>Bromeliaceae</taxon>
        <taxon>Bromelioideae</taxon>
        <taxon>Ananas</taxon>
    </lineage>
</organism>
<evidence type="ECO:0000259" key="14">
    <source>
        <dbReference type="PROSITE" id="PS50927"/>
    </source>
</evidence>
<dbReference type="SUPFAM" id="SSF51110">
    <property type="entry name" value="alpha-D-mannose-specific plant lectins"/>
    <property type="match status" value="1"/>
</dbReference>
<feature type="transmembrane region" description="Helical" evidence="12">
    <location>
        <begin position="446"/>
        <end position="468"/>
    </location>
</feature>
<evidence type="ECO:0000256" key="5">
    <source>
        <dbReference type="ARBA" id="ARBA00022989"/>
    </source>
</evidence>
<dbReference type="PROSITE" id="PS50927">
    <property type="entry name" value="BULB_LECTIN"/>
    <property type="match status" value="1"/>
</dbReference>
<feature type="domain" description="Bulb-type lectin" evidence="14">
    <location>
        <begin position="38"/>
        <end position="156"/>
    </location>
</feature>
<feature type="chain" id="PRO_5008508021" description="non-specific serine/threonine protein kinase" evidence="13">
    <location>
        <begin position="27"/>
        <end position="513"/>
    </location>
</feature>
<evidence type="ECO:0000256" key="2">
    <source>
        <dbReference type="ARBA" id="ARBA00012513"/>
    </source>
</evidence>
<dbReference type="GO" id="GO:0016020">
    <property type="term" value="C:membrane"/>
    <property type="evidence" value="ECO:0007669"/>
    <property type="project" value="UniProtKB-SubCell"/>
</dbReference>
<evidence type="ECO:0000256" key="12">
    <source>
        <dbReference type="SAM" id="Phobius"/>
    </source>
</evidence>
<dbReference type="Gene3D" id="2.90.10.30">
    <property type="match status" value="1"/>
</dbReference>
<evidence type="ECO:0000313" key="16">
    <source>
        <dbReference type="Proteomes" id="UP000092600"/>
    </source>
</evidence>
<evidence type="ECO:0000256" key="11">
    <source>
        <dbReference type="SAM" id="MobiDB-lite"/>
    </source>
</evidence>
<dbReference type="EMBL" id="LSRQ01007932">
    <property type="protein sequence ID" value="OAY64384.1"/>
    <property type="molecule type" value="Genomic_DNA"/>
</dbReference>
<comment type="catalytic activity">
    <reaction evidence="10">
        <text>L-seryl-[protein] + ATP = O-phospho-L-seryl-[protein] + ADP + H(+)</text>
        <dbReference type="Rhea" id="RHEA:17989"/>
        <dbReference type="Rhea" id="RHEA-COMP:9863"/>
        <dbReference type="Rhea" id="RHEA-COMP:11604"/>
        <dbReference type="ChEBI" id="CHEBI:15378"/>
        <dbReference type="ChEBI" id="CHEBI:29999"/>
        <dbReference type="ChEBI" id="CHEBI:30616"/>
        <dbReference type="ChEBI" id="CHEBI:83421"/>
        <dbReference type="ChEBI" id="CHEBI:456216"/>
        <dbReference type="EC" id="2.7.11.1"/>
    </reaction>
</comment>
<dbReference type="InterPro" id="IPR036426">
    <property type="entry name" value="Bulb-type_lectin_dom_sf"/>
</dbReference>
<dbReference type="PANTHER" id="PTHR47974:SF9">
    <property type="entry name" value="RECEPTOR-LIKE SERINE_THREONINE-PROTEIN KINASE"/>
    <property type="match status" value="1"/>
</dbReference>
<dbReference type="InterPro" id="IPR000858">
    <property type="entry name" value="S_locus_glycoprot_dom"/>
</dbReference>
<evidence type="ECO:0000256" key="3">
    <source>
        <dbReference type="ARBA" id="ARBA00022692"/>
    </source>
</evidence>
<evidence type="ECO:0000256" key="6">
    <source>
        <dbReference type="ARBA" id="ARBA00023136"/>
    </source>
</evidence>
<reference evidence="15 16" key="1">
    <citation type="journal article" date="2016" name="DNA Res.">
        <title>The draft genome of MD-2 pineapple using hybrid error correction of long reads.</title>
        <authorList>
            <person name="Redwan R.M."/>
            <person name="Saidin A."/>
            <person name="Kumar S.V."/>
        </authorList>
    </citation>
    <scope>NUCLEOTIDE SEQUENCE [LARGE SCALE GENOMIC DNA]</scope>
    <source>
        <strain evidence="16">cv. MD2</strain>
        <tissue evidence="15">Leaf</tissue>
    </source>
</reference>
<dbReference type="Pfam" id="PF01453">
    <property type="entry name" value="B_lectin"/>
    <property type="match status" value="1"/>
</dbReference>
<feature type="region of interest" description="Disordered" evidence="11">
    <location>
        <begin position="417"/>
        <end position="439"/>
    </location>
</feature>